<dbReference type="PANTHER" id="PTHR43673">
    <property type="entry name" value="NAD(P)H NITROREDUCTASE YDGI-RELATED"/>
    <property type="match status" value="1"/>
</dbReference>
<dbReference type="eggNOG" id="COG0778">
    <property type="taxonomic scope" value="Bacteria"/>
</dbReference>
<evidence type="ECO:0000256" key="4">
    <source>
        <dbReference type="ARBA" id="ARBA00022643"/>
    </source>
</evidence>
<comment type="similarity">
    <text evidence="2">Belongs to the nitroreductase family.</text>
</comment>
<feature type="domain" description="Nitroreductase" evidence="7">
    <location>
        <begin position="15"/>
        <end position="198"/>
    </location>
</feature>
<reference evidence="9 10" key="1">
    <citation type="submission" date="2016-06" db="EMBL/GenBank/DDBJ databases">
        <authorList>
            <person name="Haines A.N."/>
            <person name="Council K.R."/>
        </authorList>
    </citation>
    <scope>NUCLEOTIDE SEQUENCE [LARGE SCALE GENOMIC DNA]</scope>
    <source>
        <strain evidence="9 10">SP158-29</strain>
    </source>
</reference>
<dbReference type="Proteomes" id="UP001180515">
    <property type="component" value="Unassembled WGS sequence"/>
</dbReference>
<comment type="caution">
    <text evidence="9">The sequence shown here is derived from an EMBL/GenBank/DDBJ whole genome shotgun (WGS) entry which is preliminary data.</text>
</comment>
<dbReference type="OMA" id="FKNEGWE"/>
<dbReference type="STRING" id="936154.STP_0331"/>
<dbReference type="AlphaFoldDB" id="A0A0E2U9H7"/>
<keyword evidence="6" id="KW-0560">Oxidoreductase</keyword>
<dbReference type="Proteomes" id="UP000217465">
    <property type="component" value="Unassembled WGS sequence"/>
</dbReference>
<evidence type="ECO:0000313" key="10">
    <source>
        <dbReference type="Proteomes" id="UP000217465"/>
    </source>
</evidence>
<name>A0A0E2U9H7_9STRE</name>
<dbReference type="GO" id="GO:0016491">
    <property type="term" value="F:oxidoreductase activity"/>
    <property type="evidence" value="ECO:0007669"/>
    <property type="project" value="UniProtKB-KW"/>
</dbReference>
<evidence type="ECO:0000256" key="1">
    <source>
        <dbReference type="ARBA" id="ARBA00001917"/>
    </source>
</evidence>
<protein>
    <submittedName>
        <fullName evidence="8">NAD(P)H-dependent oxidoreductase</fullName>
    </submittedName>
    <submittedName>
        <fullName evidence="9">Putative NAD(P)H nitroreductase</fullName>
    </submittedName>
</protein>
<dbReference type="Gene3D" id="3.40.109.10">
    <property type="entry name" value="NADH Oxidase"/>
    <property type="match status" value="1"/>
</dbReference>
<evidence type="ECO:0000259" key="7">
    <source>
        <dbReference type="Pfam" id="PF00881"/>
    </source>
</evidence>
<dbReference type="PANTHER" id="PTHR43673:SF2">
    <property type="entry name" value="NITROREDUCTASE"/>
    <property type="match status" value="1"/>
</dbReference>
<dbReference type="OrthoDB" id="9809288at2"/>
<dbReference type="CDD" id="cd02149">
    <property type="entry name" value="NfsB-like"/>
    <property type="match status" value="1"/>
</dbReference>
<evidence type="ECO:0000313" key="8">
    <source>
        <dbReference type="EMBL" id="MDT2730784.1"/>
    </source>
</evidence>
<evidence type="ECO:0000256" key="5">
    <source>
        <dbReference type="ARBA" id="ARBA00022857"/>
    </source>
</evidence>
<evidence type="ECO:0000256" key="3">
    <source>
        <dbReference type="ARBA" id="ARBA00022630"/>
    </source>
</evidence>
<organism evidence="9 10">
    <name type="scientific">Streptococcus parauberis</name>
    <dbReference type="NCBI Taxonomy" id="1348"/>
    <lineage>
        <taxon>Bacteria</taxon>
        <taxon>Bacillati</taxon>
        <taxon>Bacillota</taxon>
        <taxon>Bacilli</taxon>
        <taxon>Lactobacillales</taxon>
        <taxon>Streptococcaceae</taxon>
        <taxon>Streptococcus</taxon>
    </lineage>
</organism>
<dbReference type="EMBL" id="JARQAG010000001">
    <property type="protein sequence ID" value="MDT2730784.1"/>
    <property type="molecule type" value="Genomic_DNA"/>
</dbReference>
<accession>A0A0E2U9H7</accession>
<keyword evidence="3" id="KW-0285">Flavoprotein</keyword>
<dbReference type="InterPro" id="IPR029479">
    <property type="entry name" value="Nitroreductase"/>
</dbReference>
<dbReference type="EMBL" id="NSGR01000009">
    <property type="protein sequence ID" value="PCH11395.1"/>
    <property type="molecule type" value="Genomic_DNA"/>
</dbReference>
<dbReference type="RefSeq" id="WP_013793721.1">
    <property type="nucleotide sequence ID" value="NZ_BAWT01000001.1"/>
</dbReference>
<evidence type="ECO:0000256" key="6">
    <source>
        <dbReference type="ARBA" id="ARBA00023002"/>
    </source>
</evidence>
<keyword evidence="4" id="KW-0288">FMN</keyword>
<sequence>MDTMREKVKESFYFRTAVRVYNDKKIPDEDLNIILDAAWRSPSSVGLEGWRFVVLENEDVKAELKEFAWGAQYQLETASHFILLIAEKNARYDGPSMRESLVRRGIKDGEGMISRLKTYEDFQKRDMDMADNPRALFDWTAKQTYIALGNMMMSAALLGIDSCPIEGFEYAKVDEILAKHNIIDPEKEGIASMMSLGYRLRDPRHPQNRKNRDEVISFYK</sequence>
<dbReference type="SUPFAM" id="SSF55469">
    <property type="entry name" value="FMN-dependent nitroreductase-like"/>
    <property type="match status" value="1"/>
</dbReference>
<gene>
    <name evidence="9" type="ORF">A9Y57_01698</name>
    <name evidence="8" type="ORF">P7G31_00770</name>
</gene>
<dbReference type="InterPro" id="IPR033878">
    <property type="entry name" value="NfsB-like"/>
</dbReference>
<proteinExistence type="inferred from homology"/>
<comment type="cofactor">
    <cofactor evidence="1">
        <name>FMN</name>
        <dbReference type="ChEBI" id="CHEBI:58210"/>
    </cofactor>
</comment>
<dbReference type="InterPro" id="IPR000415">
    <property type="entry name" value="Nitroreductase-like"/>
</dbReference>
<keyword evidence="5" id="KW-0521">NADP</keyword>
<evidence type="ECO:0000313" key="9">
    <source>
        <dbReference type="EMBL" id="PCH11395.1"/>
    </source>
</evidence>
<evidence type="ECO:0000256" key="2">
    <source>
        <dbReference type="ARBA" id="ARBA00007118"/>
    </source>
</evidence>
<dbReference type="Pfam" id="PF00881">
    <property type="entry name" value="Nitroreductase"/>
    <property type="match status" value="1"/>
</dbReference>
<reference evidence="8" key="2">
    <citation type="submission" date="2023-03" db="EMBL/GenBank/DDBJ databases">
        <authorList>
            <person name="Shen W."/>
            <person name="Cai J."/>
        </authorList>
    </citation>
    <scope>NUCLEOTIDE SEQUENCE</scope>
    <source>
        <strain evidence="8">P82-2</strain>
    </source>
</reference>